<dbReference type="EMBL" id="BKCN01000015">
    <property type="protein sequence ID" value="GER04950.1"/>
    <property type="molecule type" value="Genomic_DNA"/>
</dbReference>
<reference evidence="1 2" key="1">
    <citation type="submission" date="2019-09" db="EMBL/GenBank/DDBJ databases">
        <title>NBRP : Genome information of microbial organism related human and environment.</title>
        <authorList>
            <person name="Hattori M."/>
            <person name="Oshima K."/>
            <person name="Inaba H."/>
            <person name="Suda W."/>
            <person name="Sakamoto M."/>
            <person name="Iino T."/>
            <person name="Kitahara M."/>
            <person name="Oshida Y."/>
            <person name="Iida T."/>
            <person name="Kudo T."/>
            <person name="Itoh T."/>
            <person name="Ohkuma M."/>
        </authorList>
    </citation>
    <scope>NUCLEOTIDE SEQUENCE [LARGE SCALE GENOMIC DNA]</scope>
    <source>
        <strain evidence="1 2">Q-1</strain>
    </source>
</reference>
<protein>
    <submittedName>
        <fullName evidence="1">Uncharacterized protein</fullName>
    </submittedName>
</protein>
<comment type="caution">
    <text evidence="1">The sequence shown here is derived from an EMBL/GenBank/DDBJ whole genome shotgun (WGS) entry which is preliminary data.</text>
</comment>
<gene>
    <name evidence="1" type="ORF">JCM17846_26320</name>
</gene>
<dbReference type="AlphaFoldDB" id="A0A5A7NBT8"/>
<sequence length="175" mass="19039">MAMLFVAGCSANEGSWPPLAGDPPASEVTLLPAVAMPPPSPFSQNQSPLEAKAVLAELPTRLEALLEDAAKNRRQYEEAKQALTIEENTQLQGMSYRTAQLALSRLSQVESRLSALWRTTDTARVTLYAGQNNSDDVPSQNLESSLQRLEQAVAGLNSYLKEERQALIQPSTAEN</sequence>
<dbReference type="Proteomes" id="UP000324996">
    <property type="component" value="Unassembled WGS sequence"/>
</dbReference>
<evidence type="ECO:0000313" key="2">
    <source>
        <dbReference type="Proteomes" id="UP000324996"/>
    </source>
</evidence>
<evidence type="ECO:0000313" key="1">
    <source>
        <dbReference type="EMBL" id="GER04950.1"/>
    </source>
</evidence>
<organism evidence="1 2">
    <name type="scientific">Iodidimonas nitroreducens</name>
    <dbReference type="NCBI Taxonomy" id="1236968"/>
    <lineage>
        <taxon>Bacteria</taxon>
        <taxon>Pseudomonadati</taxon>
        <taxon>Pseudomonadota</taxon>
        <taxon>Alphaproteobacteria</taxon>
        <taxon>Iodidimonadales</taxon>
        <taxon>Iodidimonadaceae</taxon>
        <taxon>Iodidimonas</taxon>
    </lineage>
</organism>
<name>A0A5A7NBT8_9PROT</name>
<proteinExistence type="predicted"/>
<accession>A0A5A7NBT8</accession>
<keyword evidence="2" id="KW-1185">Reference proteome</keyword>